<dbReference type="OrthoDB" id="5720311at2"/>
<dbReference type="Gene3D" id="3.40.50.10540">
    <property type="entry name" value="Crotonobetainyl-coa:carnitine coa-transferase, domain 1"/>
    <property type="match status" value="1"/>
</dbReference>
<name>A0A0R3CM98_9BRAD</name>
<accession>A0A0R3CM98</accession>
<dbReference type="EMBL" id="LJYF01000018">
    <property type="protein sequence ID" value="KRP98775.1"/>
    <property type="molecule type" value="Genomic_DNA"/>
</dbReference>
<evidence type="ECO:0000256" key="1">
    <source>
        <dbReference type="ARBA" id="ARBA00022679"/>
    </source>
</evidence>
<dbReference type="PANTHER" id="PTHR48207:SF3">
    <property type="entry name" value="SUCCINATE--HYDROXYMETHYLGLUTARATE COA-TRANSFERASE"/>
    <property type="match status" value="1"/>
</dbReference>
<dbReference type="Proteomes" id="UP000051380">
    <property type="component" value="Unassembled WGS sequence"/>
</dbReference>
<dbReference type="RefSeq" id="WP_057027373.1">
    <property type="nucleotide sequence ID" value="NZ_LJYF01000018.1"/>
</dbReference>
<gene>
    <name evidence="2" type="ORF">AOQ72_16825</name>
</gene>
<dbReference type="AlphaFoldDB" id="A0A0R3CM98"/>
<organism evidence="2 3">
    <name type="scientific">Bradyrhizobium yuanmingense</name>
    <dbReference type="NCBI Taxonomy" id="108015"/>
    <lineage>
        <taxon>Bacteria</taxon>
        <taxon>Pseudomonadati</taxon>
        <taxon>Pseudomonadota</taxon>
        <taxon>Alphaproteobacteria</taxon>
        <taxon>Hyphomicrobiales</taxon>
        <taxon>Nitrobacteraceae</taxon>
        <taxon>Bradyrhizobium</taxon>
    </lineage>
</organism>
<proteinExistence type="predicted"/>
<keyword evidence="1 2" id="KW-0808">Transferase</keyword>
<dbReference type="SUPFAM" id="SSF89796">
    <property type="entry name" value="CoA-transferase family III (CaiB/BaiF)"/>
    <property type="match status" value="1"/>
</dbReference>
<dbReference type="InterPro" id="IPR023606">
    <property type="entry name" value="CoA-Trfase_III_dom_1_sf"/>
</dbReference>
<dbReference type="Pfam" id="PF02515">
    <property type="entry name" value="CoA_transf_3"/>
    <property type="match status" value="1"/>
</dbReference>
<dbReference type="Gene3D" id="3.30.1540.10">
    <property type="entry name" value="formyl-coa transferase, domain 3"/>
    <property type="match status" value="1"/>
</dbReference>
<dbReference type="InterPro" id="IPR003673">
    <property type="entry name" value="CoA-Trfase_fam_III"/>
</dbReference>
<protein>
    <submittedName>
        <fullName evidence="2">Formyl-CoA transferase</fullName>
    </submittedName>
</protein>
<dbReference type="InterPro" id="IPR044855">
    <property type="entry name" value="CoA-Trfase_III_dom3_sf"/>
</dbReference>
<evidence type="ECO:0000313" key="2">
    <source>
        <dbReference type="EMBL" id="KRP98775.1"/>
    </source>
</evidence>
<dbReference type="PANTHER" id="PTHR48207">
    <property type="entry name" value="SUCCINATE--HYDROXYMETHYLGLUTARATE COA-TRANSFERASE"/>
    <property type="match status" value="1"/>
</dbReference>
<comment type="caution">
    <text evidence="2">The sequence shown here is derived from an EMBL/GenBank/DDBJ whole genome shotgun (WGS) entry which is preliminary data.</text>
</comment>
<dbReference type="InterPro" id="IPR050483">
    <property type="entry name" value="CoA-transferase_III_domain"/>
</dbReference>
<dbReference type="GO" id="GO:0008410">
    <property type="term" value="F:CoA-transferase activity"/>
    <property type="evidence" value="ECO:0007669"/>
    <property type="project" value="TreeGrafter"/>
</dbReference>
<reference evidence="2 3" key="1">
    <citation type="submission" date="2015-09" db="EMBL/GenBank/DDBJ databases">
        <title>Draft Genome Sequence of the Strain BR 3267 (Bradyrhizobium yuanmingense) recommended as inoculant for cowpea in Brazil.</title>
        <authorList>
            <person name="Simoes-Araujo J.L."/>
            <person name="Zilli J.E."/>
        </authorList>
    </citation>
    <scope>NUCLEOTIDE SEQUENCE [LARGE SCALE GENOMIC DNA]</scope>
    <source>
        <strain evidence="2 3">BR3267</strain>
    </source>
</reference>
<evidence type="ECO:0000313" key="3">
    <source>
        <dbReference type="Proteomes" id="UP000051380"/>
    </source>
</evidence>
<sequence>MADALEGIVVLDLTQYLAGPYGCALLGDVGADVIKVEPPGGDAVRNYPSSLPRENRTFLGVNRNKRSIVVDLKSKEGLVAFYRLVEKADVVVHNFRPSVAPRLGIHYEKLRALKPDLIYCSLTGYGENENGPLRDHPGYDTMLQCFTGLAALQGWETGDPKIMQGSIMDYHTSNFVALSVLSALVHRLRTGQGQHVKPSILRSAIALQAGQFIWAEGEPRDVERWWGASYSGIYPTKEGHLYLQATTPGFWKNLCEFLGFTEWIDDPKFDTLNKRVELRDMIKPRIREALKQRTALEWEAIMLGKVPSIAVRAMSDIFDHPQLLAEGLVVEHEHPNVGKYRAMGKAIHTGIGDTPTKRAPLAGEHTDQILSGIGFKKSEIDALRTKGAVA</sequence>